<accession>A0ABN9XAN6</accession>
<proteinExistence type="predicted"/>
<keyword evidence="3" id="KW-1185">Reference proteome</keyword>
<protein>
    <submittedName>
        <fullName evidence="2">Uncharacterized protein</fullName>
    </submittedName>
</protein>
<comment type="caution">
    <text evidence="2">The sequence shown here is derived from an EMBL/GenBank/DDBJ whole genome shotgun (WGS) entry which is preliminary data.</text>
</comment>
<gene>
    <name evidence="2" type="ORF">PCOR1329_LOCUS74548</name>
</gene>
<evidence type="ECO:0000256" key="1">
    <source>
        <dbReference type="SAM" id="MobiDB-lite"/>
    </source>
</evidence>
<evidence type="ECO:0000313" key="2">
    <source>
        <dbReference type="EMBL" id="CAK0895950.1"/>
    </source>
</evidence>
<feature type="non-terminal residue" evidence="2">
    <location>
        <position position="1"/>
    </location>
</feature>
<feature type="compositionally biased region" description="Low complexity" evidence="1">
    <location>
        <begin position="72"/>
        <end position="81"/>
    </location>
</feature>
<name>A0ABN9XAN6_9DINO</name>
<reference evidence="2" key="1">
    <citation type="submission" date="2023-10" db="EMBL/GenBank/DDBJ databases">
        <authorList>
            <person name="Chen Y."/>
            <person name="Shah S."/>
            <person name="Dougan E. K."/>
            <person name="Thang M."/>
            <person name="Chan C."/>
        </authorList>
    </citation>
    <scope>NUCLEOTIDE SEQUENCE [LARGE SCALE GENOMIC DNA]</scope>
</reference>
<feature type="non-terminal residue" evidence="2">
    <location>
        <position position="139"/>
    </location>
</feature>
<evidence type="ECO:0000313" key="3">
    <source>
        <dbReference type="Proteomes" id="UP001189429"/>
    </source>
</evidence>
<feature type="region of interest" description="Disordered" evidence="1">
    <location>
        <begin position="65"/>
        <end position="139"/>
    </location>
</feature>
<organism evidence="2 3">
    <name type="scientific">Prorocentrum cordatum</name>
    <dbReference type="NCBI Taxonomy" id="2364126"/>
    <lineage>
        <taxon>Eukaryota</taxon>
        <taxon>Sar</taxon>
        <taxon>Alveolata</taxon>
        <taxon>Dinophyceae</taxon>
        <taxon>Prorocentrales</taxon>
        <taxon>Prorocentraceae</taxon>
        <taxon>Prorocentrum</taxon>
    </lineage>
</organism>
<sequence length="139" mass="14944">PPKPPAAPLSNADFIVEHILKKCASEESSKKFFDWLRSDQGKRIKGRVLTAADVDEALVKCRQVWAERGKADSSSSNSSSSDSEDERKPTPKRQRPAAEPGADGQRPGVPEAVPQEAATDGAEAARDDGASNVDFLVEE</sequence>
<dbReference type="Proteomes" id="UP001189429">
    <property type="component" value="Unassembled WGS sequence"/>
</dbReference>
<dbReference type="EMBL" id="CAUYUJ010020115">
    <property type="protein sequence ID" value="CAK0895950.1"/>
    <property type="molecule type" value="Genomic_DNA"/>
</dbReference>